<reference evidence="2 3" key="1">
    <citation type="submission" date="2021-04" db="EMBL/GenBank/DDBJ databases">
        <authorList>
            <person name="Tang X."/>
            <person name="Zhou X."/>
            <person name="Chen X."/>
            <person name="Cernava T."/>
            <person name="Zhang C."/>
        </authorList>
    </citation>
    <scope>NUCLEOTIDE SEQUENCE [LARGE SCALE GENOMIC DNA]</scope>
    <source>
        <strain evidence="2 3">BH-SS-21</strain>
    </source>
</reference>
<proteinExistence type="predicted"/>
<name>A0A941BG99_9ACTN</name>
<accession>A0A941BG99</accession>
<gene>
    <name evidence="2" type="ORF">J8N05_30560</name>
</gene>
<keyword evidence="3" id="KW-1185">Reference proteome</keyword>
<dbReference type="RefSeq" id="WP_210888632.1">
    <property type="nucleotide sequence ID" value="NZ_JAGPYQ010000001.1"/>
</dbReference>
<organism evidence="2 3">
    <name type="scientific">Streptomyces liliiviolaceus</name>
    <dbReference type="NCBI Taxonomy" id="2823109"/>
    <lineage>
        <taxon>Bacteria</taxon>
        <taxon>Bacillati</taxon>
        <taxon>Actinomycetota</taxon>
        <taxon>Actinomycetes</taxon>
        <taxon>Kitasatosporales</taxon>
        <taxon>Streptomycetaceae</taxon>
        <taxon>Streptomyces</taxon>
    </lineage>
</organism>
<comment type="caution">
    <text evidence="2">The sequence shown here is derived from an EMBL/GenBank/DDBJ whole genome shotgun (WGS) entry which is preliminary data.</text>
</comment>
<dbReference type="SMART" id="SM00065">
    <property type="entry name" value="GAF"/>
    <property type="match status" value="1"/>
</dbReference>
<evidence type="ECO:0000313" key="3">
    <source>
        <dbReference type="Proteomes" id="UP000677413"/>
    </source>
</evidence>
<feature type="domain" description="GAF" evidence="1">
    <location>
        <begin position="15"/>
        <end position="164"/>
    </location>
</feature>
<evidence type="ECO:0000259" key="1">
    <source>
        <dbReference type="SMART" id="SM00065"/>
    </source>
</evidence>
<sequence length="192" mass="20839">MNDDNAETDAANDLLSQELLRSVVDVARAIFGAAASSVFLLDEARHELVFQAVSGEGEDVLVGRRFPAKSGVAGWVVMSGEPVIVDDLSHRSDFDRAFAESTEYVPDALMAAPLTHEDRILGVLEVLDPAPQSRSSLDELDLLALFARQAAFALRVVLDRRRRAPGPDLRGEDLAAALRMAEDLRRLLGTST</sequence>
<dbReference type="Gene3D" id="3.30.450.40">
    <property type="match status" value="1"/>
</dbReference>
<dbReference type="Proteomes" id="UP000677413">
    <property type="component" value="Unassembled WGS sequence"/>
</dbReference>
<dbReference type="EMBL" id="JAGPYQ010000001">
    <property type="protein sequence ID" value="MBQ0852509.1"/>
    <property type="molecule type" value="Genomic_DNA"/>
</dbReference>
<dbReference type="Pfam" id="PF13185">
    <property type="entry name" value="GAF_2"/>
    <property type="match status" value="1"/>
</dbReference>
<dbReference type="AlphaFoldDB" id="A0A941BG99"/>
<evidence type="ECO:0000313" key="2">
    <source>
        <dbReference type="EMBL" id="MBQ0852509.1"/>
    </source>
</evidence>
<dbReference type="InterPro" id="IPR003018">
    <property type="entry name" value="GAF"/>
</dbReference>
<dbReference type="SUPFAM" id="SSF55781">
    <property type="entry name" value="GAF domain-like"/>
    <property type="match status" value="1"/>
</dbReference>
<dbReference type="InterPro" id="IPR029016">
    <property type="entry name" value="GAF-like_dom_sf"/>
</dbReference>
<protein>
    <submittedName>
        <fullName evidence="2">GAF domain-containing protein</fullName>
    </submittedName>
</protein>